<protein>
    <recommendedName>
        <fullName evidence="3">Phosphatidylinositol-specific phospholipase C X domain-containing protein</fullName>
    </recommendedName>
</protein>
<proteinExistence type="predicted"/>
<dbReference type="GO" id="GO:0008081">
    <property type="term" value="F:phosphoric diester hydrolase activity"/>
    <property type="evidence" value="ECO:0007669"/>
    <property type="project" value="InterPro"/>
</dbReference>
<evidence type="ECO:0008006" key="3">
    <source>
        <dbReference type="Google" id="ProtNLM"/>
    </source>
</evidence>
<dbReference type="OrthoDB" id="1046782at2759"/>
<organism evidence="1 2">
    <name type="scientific">Psylliodes chrysocephalus</name>
    <dbReference type="NCBI Taxonomy" id="3402493"/>
    <lineage>
        <taxon>Eukaryota</taxon>
        <taxon>Metazoa</taxon>
        <taxon>Ecdysozoa</taxon>
        <taxon>Arthropoda</taxon>
        <taxon>Hexapoda</taxon>
        <taxon>Insecta</taxon>
        <taxon>Pterygota</taxon>
        <taxon>Neoptera</taxon>
        <taxon>Endopterygota</taxon>
        <taxon>Coleoptera</taxon>
        <taxon>Polyphaga</taxon>
        <taxon>Cucujiformia</taxon>
        <taxon>Chrysomeloidea</taxon>
        <taxon>Chrysomelidae</taxon>
        <taxon>Galerucinae</taxon>
        <taxon>Alticini</taxon>
        <taxon>Psylliodes</taxon>
    </lineage>
</organism>
<dbReference type="PANTHER" id="PTHR13593:SF103">
    <property type="entry name" value="RE10370P"/>
    <property type="match status" value="1"/>
</dbReference>
<accession>A0A9P0D1T2</accession>
<dbReference type="InterPro" id="IPR051057">
    <property type="entry name" value="PI-PLC_domain"/>
</dbReference>
<evidence type="ECO:0000313" key="2">
    <source>
        <dbReference type="Proteomes" id="UP001153636"/>
    </source>
</evidence>
<reference evidence="1" key="1">
    <citation type="submission" date="2022-01" db="EMBL/GenBank/DDBJ databases">
        <authorList>
            <person name="King R."/>
        </authorList>
    </citation>
    <scope>NUCLEOTIDE SEQUENCE</scope>
</reference>
<dbReference type="Gene3D" id="3.20.20.190">
    <property type="entry name" value="Phosphatidylinositol (PI) phosphodiesterase"/>
    <property type="match status" value="1"/>
</dbReference>
<sequence length="346" mass="39975">MIKNSDYPSGYFKTKIKFGEPWLPGGWEYNDQTVKADPGPHCFPFWISSITKNFTIDSRCLSIQPTWMSDNRQYLGNQKIASLLIPGTHNSGSYKGVPGFLENYVLNQDRSIWTQLVFGIRYLDFRIGYYGREGFYINHDLIRVTKVRPLFQEIKKFLQLAPNEIVILDFHRFPYPTNFTLDLHRKFIEIVYEELGTFAVPSTDMRGGKGPSLNEIWAKNKNLIICYGNRGAVQDSYWLWNPIPQYWANTKSVSSLKQYIQKSIVEHSQASTINPLWALMAELTPQPLDVVFGTNNLRKLAQNVNSLLTQWFRDEWSTNTNVVATDFFLGNNMINVAIEINTRVKS</sequence>
<dbReference type="GO" id="GO:0006629">
    <property type="term" value="P:lipid metabolic process"/>
    <property type="evidence" value="ECO:0007669"/>
    <property type="project" value="InterPro"/>
</dbReference>
<dbReference type="AlphaFoldDB" id="A0A9P0D1T2"/>
<keyword evidence="2" id="KW-1185">Reference proteome</keyword>
<dbReference type="SUPFAM" id="SSF51695">
    <property type="entry name" value="PLC-like phosphodiesterases"/>
    <property type="match status" value="1"/>
</dbReference>
<dbReference type="EMBL" id="OV651815">
    <property type="protein sequence ID" value="CAH1108737.1"/>
    <property type="molecule type" value="Genomic_DNA"/>
</dbReference>
<dbReference type="InterPro" id="IPR017946">
    <property type="entry name" value="PLC-like_Pdiesterase_TIM-brl"/>
</dbReference>
<gene>
    <name evidence="1" type="ORF">PSYICH_LOCUS9452</name>
</gene>
<dbReference type="PANTHER" id="PTHR13593">
    <property type="match status" value="1"/>
</dbReference>
<dbReference type="Proteomes" id="UP001153636">
    <property type="component" value="Chromosome 3"/>
</dbReference>
<evidence type="ECO:0000313" key="1">
    <source>
        <dbReference type="EMBL" id="CAH1108737.1"/>
    </source>
</evidence>
<name>A0A9P0D1T2_9CUCU</name>